<name>A0A4Z1NYS3_9PEZI</name>
<comment type="caution">
    <text evidence="1">The sequence shown here is derived from an EMBL/GenBank/DDBJ whole genome shotgun (WGS) entry which is preliminary data.</text>
</comment>
<sequence>MKHKLWFIYHSMHQPTTIPDIKKMINCATHLLEHFQDGLELMTSNTKNGKLTNTEGENYDNKLYIHQEFIH</sequence>
<dbReference type="EMBL" id="SNSC02000011">
    <property type="protein sequence ID" value="TID20319.1"/>
    <property type="molecule type" value="Genomic_DNA"/>
</dbReference>
<dbReference type="Proteomes" id="UP000298493">
    <property type="component" value="Unassembled WGS sequence"/>
</dbReference>
<reference evidence="1 2" key="1">
    <citation type="submission" date="2019-04" db="EMBL/GenBank/DDBJ databases">
        <title>High contiguity whole genome sequence and gene annotation resource for two Venturia nashicola isolates.</title>
        <authorList>
            <person name="Prokchorchik M."/>
            <person name="Won K."/>
            <person name="Lee Y."/>
            <person name="Choi E.D."/>
            <person name="Segonzac C."/>
            <person name="Sohn K.H."/>
        </authorList>
    </citation>
    <scope>NUCLEOTIDE SEQUENCE [LARGE SCALE GENOMIC DNA]</scope>
    <source>
        <strain evidence="1 2">PRI2</strain>
    </source>
</reference>
<accession>A0A4Z1NYS3</accession>
<dbReference type="AlphaFoldDB" id="A0A4Z1NYS3"/>
<evidence type="ECO:0000313" key="1">
    <source>
        <dbReference type="EMBL" id="TID20319.1"/>
    </source>
</evidence>
<keyword evidence="2" id="KW-1185">Reference proteome</keyword>
<proteinExistence type="predicted"/>
<organism evidence="1 2">
    <name type="scientific">Venturia nashicola</name>
    <dbReference type="NCBI Taxonomy" id="86259"/>
    <lineage>
        <taxon>Eukaryota</taxon>
        <taxon>Fungi</taxon>
        <taxon>Dikarya</taxon>
        <taxon>Ascomycota</taxon>
        <taxon>Pezizomycotina</taxon>
        <taxon>Dothideomycetes</taxon>
        <taxon>Pleosporomycetidae</taxon>
        <taxon>Venturiales</taxon>
        <taxon>Venturiaceae</taxon>
        <taxon>Venturia</taxon>
    </lineage>
</organism>
<evidence type="ECO:0000313" key="2">
    <source>
        <dbReference type="Proteomes" id="UP000298493"/>
    </source>
</evidence>
<gene>
    <name evidence="1" type="ORF">E6O75_ATG07779</name>
</gene>
<protein>
    <submittedName>
        <fullName evidence="1">Uncharacterized protein</fullName>
    </submittedName>
</protein>